<keyword evidence="5" id="KW-0472">Membrane</keyword>
<keyword evidence="2" id="KW-0812">Transmembrane</keyword>
<dbReference type="OrthoDB" id="270970at2759"/>
<dbReference type="AlphaFoldDB" id="A0A7K6AD57"/>
<dbReference type="GO" id="GO:0016082">
    <property type="term" value="P:synaptic vesicle priming"/>
    <property type="evidence" value="ECO:0007669"/>
    <property type="project" value="TreeGrafter"/>
</dbReference>
<keyword evidence="8" id="KW-1185">Reference proteome</keyword>
<evidence type="ECO:0000256" key="2">
    <source>
        <dbReference type="ARBA" id="ARBA00022692"/>
    </source>
</evidence>
<dbReference type="GO" id="GO:0005509">
    <property type="term" value="F:calcium ion binding"/>
    <property type="evidence" value="ECO:0007669"/>
    <property type="project" value="TreeGrafter"/>
</dbReference>
<dbReference type="InterPro" id="IPR000008">
    <property type="entry name" value="C2_dom"/>
</dbReference>
<evidence type="ECO:0000256" key="3">
    <source>
        <dbReference type="ARBA" id="ARBA00022737"/>
    </source>
</evidence>
<evidence type="ECO:0000313" key="8">
    <source>
        <dbReference type="Proteomes" id="UP000550309"/>
    </source>
</evidence>
<dbReference type="GO" id="GO:0007009">
    <property type="term" value="P:plasma membrane organization"/>
    <property type="evidence" value="ECO:0007669"/>
    <property type="project" value="TreeGrafter"/>
</dbReference>
<evidence type="ECO:0000259" key="6">
    <source>
        <dbReference type="PROSITE" id="PS50004"/>
    </source>
</evidence>
<feature type="non-terminal residue" evidence="7">
    <location>
        <position position="188"/>
    </location>
</feature>
<organism evidence="7 8">
    <name type="scientific">Onychorhynchus coronatus</name>
    <name type="common">Royal flycatcher</name>
    <dbReference type="NCBI Taxonomy" id="360224"/>
    <lineage>
        <taxon>Eukaryota</taxon>
        <taxon>Metazoa</taxon>
        <taxon>Chordata</taxon>
        <taxon>Craniata</taxon>
        <taxon>Vertebrata</taxon>
        <taxon>Euteleostomi</taxon>
        <taxon>Archelosauria</taxon>
        <taxon>Archosauria</taxon>
        <taxon>Dinosauria</taxon>
        <taxon>Saurischia</taxon>
        <taxon>Theropoda</taxon>
        <taxon>Coelurosauria</taxon>
        <taxon>Aves</taxon>
        <taxon>Neognathae</taxon>
        <taxon>Neoaves</taxon>
        <taxon>Telluraves</taxon>
        <taxon>Australaves</taxon>
        <taxon>Passeriformes</taxon>
        <taxon>Tyrannidae</taxon>
        <taxon>Onychorhynchus</taxon>
    </lineage>
</organism>
<feature type="non-terminal residue" evidence="7">
    <location>
        <position position="1"/>
    </location>
</feature>
<dbReference type="InterPro" id="IPR037723">
    <property type="entry name" value="C2D_Ferlin"/>
</dbReference>
<comment type="subcellular location">
    <subcellularLocation>
        <location evidence="1">Membrane</location>
        <topology evidence="1">Single-pass membrane protein</topology>
    </subcellularLocation>
</comment>
<dbReference type="GO" id="GO:0048787">
    <property type="term" value="C:presynaptic active zone membrane"/>
    <property type="evidence" value="ECO:0007669"/>
    <property type="project" value="TreeGrafter"/>
</dbReference>
<dbReference type="InterPro" id="IPR037721">
    <property type="entry name" value="Ferlin"/>
</dbReference>
<dbReference type="SUPFAM" id="SSF49562">
    <property type="entry name" value="C2 domain (Calcium/lipid-binding domain, CaLB)"/>
    <property type="match status" value="1"/>
</dbReference>
<dbReference type="PANTHER" id="PTHR12546:SF32">
    <property type="entry name" value="OTOFERLIN"/>
    <property type="match status" value="1"/>
</dbReference>
<proteinExistence type="predicted"/>
<sequence length="188" mass="20855">EKQVFQLRAHMYQARSLFAADSSGLSDPFARVFFISQSQCTEVLNETLCPTWDQLLVFDNVELFGEAHEMRDDPPIIVIEIYDQDTVVRTSHRIPSIPSRPVPSRPIPSSPAQLRCPDPKGSQTGLVLFCPWRGEAGGLILELLLFQIGPGGKSDLPPIDGPTDVERGPILPVPLGIRPVLSRYRVEV</sequence>
<dbReference type="SMART" id="SM00239">
    <property type="entry name" value="C2"/>
    <property type="match status" value="1"/>
</dbReference>
<dbReference type="Gene3D" id="2.60.40.150">
    <property type="entry name" value="C2 domain"/>
    <property type="match status" value="1"/>
</dbReference>
<protein>
    <submittedName>
        <fullName evidence="7">OTOF protein</fullName>
    </submittedName>
</protein>
<dbReference type="CDD" id="cd04017">
    <property type="entry name" value="C2D_Ferlin"/>
    <property type="match status" value="1"/>
</dbReference>
<dbReference type="Proteomes" id="UP000550309">
    <property type="component" value="Unassembled WGS sequence"/>
</dbReference>
<comment type="caution">
    <text evidence="7">The sequence shown here is derived from an EMBL/GenBank/DDBJ whole genome shotgun (WGS) entry which is preliminary data.</text>
</comment>
<accession>A0A7K6AD57</accession>
<name>A0A7K6AD57_ONYCO</name>
<feature type="domain" description="C2" evidence="6">
    <location>
        <begin position="1"/>
        <end position="117"/>
    </location>
</feature>
<evidence type="ECO:0000256" key="5">
    <source>
        <dbReference type="ARBA" id="ARBA00023136"/>
    </source>
</evidence>
<reference evidence="7 8" key="1">
    <citation type="submission" date="2019-09" db="EMBL/GenBank/DDBJ databases">
        <title>Bird 10,000 Genomes (B10K) Project - Family phase.</title>
        <authorList>
            <person name="Zhang G."/>
        </authorList>
    </citation>
    <scope>NUCLEOTIDE SEQUENCE [LARGE SCALE GENOMIC DNA]</scope>
    <source>
        <strain evidence="7">B10K-DU-028-75</strain>
        <tissue evidence="7">Mixed tissue sample</tissue>
    </source>
</reference>
<evidence type="ECO:0000313" key="7">
    <source>
        <dbReference type="EMBL" id="NWU87922.1"/>
    </source>
</evidence>
<dbReference type="GO" id="GO:0030672">
    <property type="term" value="C:synaptic vesicle membrane"/>
    <property type="evidence" value="ECO:0007669"/>
    <property type="project" value="TreeGrafter"/>
</dbReference>
<evidence type="ECO:0000256" key="4">
    <source>
        <dbReference type="ARBA" id="ARBA00022989"/>
    </source>
</evidence>
<dbReference type="PROSITE" id="PS50004">
    <property type="entry name" value="C2"/>
    <property type="match status" value="1"/>
</dbReference>
<evidence type="ECO:0000256" key="1">
    <source>
        <dbReference type="ARBA" id="ARBA00004167"/>
    </source>
</evidence>
<dbReference type="PANTHER" id="PTHR12546">
    <property type="entry name" value="FER-1-LIKE"/>
    <property type="match status" value="1"/>
</dbReference>
<keyword evidence="3" id="KW-0677">Repeat</keyword>
<gene>
    <name evidence="7" type="primary">Otof_0</name>
    <name evidence="7" type="ORF">ONYCOR_R13548</name>
</gene>
<keyword evidence="4" id="KW-1133">Transmembrane helix</keyword>
<dbReference type="Pfam" id="PF00168">
    <property type="entry name" value="C2"/>
    <property type="match status" value="1"/>
</dbReference>
<dbReference type="InterPro" id="IPR035892">
    <property type="entry name" value="C2_domain_sf"/>
</dbReference>
<dbReference type="EMBL" id="VZRK01001022">
    <property type="protein sequence ID" value="NWU87922.1"/>
    <property type="molecule type" value="Genomic_DNA"/>
</dbReference>
<dbReference type="GO" id="GO:0035612">
    <property type="term" value="F:AP-2 adaptor complex binding"/>
    <property type="evidence" value="ECO:0007669"/>
    <property type="project" value="TreeGrafter"/>
</dbReference>